<reference evidence="1" key="1">
    <citation type="journal article" date="2022" name="bioRxiv">
        <title>Sequencing and chromosome-scale assembly of the giantPleurodeles waltlgenome.</title>
        <authorList>
            <person name="Brown T."/>
            <person name="Elewa A."/>
            <person name="Iarovenko S."/>
            <person name="Subramanian E."/>
            <person name="Araus A.J."/>
            <person name="Petzold A."/>
            <person name="Susuki M."/>
            <person name="Suzuki K.-i.T."/>
            <person name="Hayashi T."/>
            <person name="Toyoda A."/>
            <person name="Oliveira C."/>
            <person name="Osipova E."/>
            <person name="Leigh N.D."/>
            <person name="Simon A."/>
            <person name="Yun M.H."/>
        </authorList>
    </citation>
    <scope>NUCLEOTIDE SEQUENCE</scope>
    <source>
        <strain evidence="1">20211129_DDA</strain>
        <tissue evidence="1">Liver</tissue>
    </source>
</reference>
<accession>A0AAV7RA08</accession>
<organism evidence="1 2">
    <name type="scientific">Pleurodeles waltl</name>
    <name type="common">Iberian ribbed newt</name>
    <dbReference type="NCBI Taxonomy" id="8319"/>
    <lineage>
        <taxon>Eukaryota</taxon>
        <taxon>Metazoa</taxon>
        <taxon>Chordata</taxon>
        <taxon>Craniata</taxon>
        <taxon>Vertebrata</taxon>
        <taxon>Euteleostomi</taxon>
        <taxon>Amphibia</taxon>
        <taxon>Batrachia</taxon>
        <taxon>Caudata</taxon>
        <taxon>Salamandroidea</taxon>
        <taxon>Salamandridae</taxon>
        <taxon>Pleurodelinae</taxon>
        <taxon>Pleurodeles</taxon>
    </lineage>
</organism>
<gene>
    <name evidence="1" type="ORF">NDU88_001167</name>
</gene>
<dbReference type="Proteomes" id="UP001066276">
    <property type="component" value="Chromosome 5"/>
</dbReference>
<dbReference type="AlphaFoldDB" id="A0AAV7RA08"/>
<dbReference type="EMBL" id="JANPWB010000009">
    <property type="protein sequence ID" value="KAJ1148330.1"/>
    <property type="molecule type" value="Genomic_DNA"/>
</dbReference>
<evidence type="ECO:0000313" key="2">
    <source>
        <dbReference type="Proteomes" id="UP001066276"/>
    </source>
</evidence>
<name>A0AAV7RA08_PLEWA</name>
<protein>
    <submittedName>
        <fullName evidence="1">Uncharacterized protein</fullName>
    </submittedName>
</protein>
<sequence length="244" mass="27380">MPNALQCSLAPTDDKLNRDNAAIENSWVSIENKIDSLVAELGFIRDDHHKFMDRVTEGEKPLAELQPQFTAKQHAIWNLLNRVRVLEGRAEVSKGRSHRSKIRILGLLEKTKGHDPLAFLETCIVFHLCLRLHTIFLTGSSTQGTGMSACSWGASTPDTDQAPPFQNRNANLKAARLTRTLKLENSTIMLILDYTQAVQLQRAFFLAVSVMEAAHCSRTLATKNCNKREWRVPPHPATAEHCMD</sequence>
<evidence type="ECO:0000313" key="1">
    <source>
        <dbReference type="EMBL" id="KAJ1148330.1"/>
    </source>
</evidence>
<proteinExistence type="predicted"/>
<comment type="caution">
    <text evidence="1">The sequence shown here is derived from an EMBL/GenBank/DDBJ whole genome shotgun (WGS) entry which is preliminary data.</text>
</comment>
<keyword evidence="2" id="KW-1185">Reference proteome</keyword>